<proteinExistence type="predicted"/>
<dbReference type="Pfam" id="PF26610">
    <property type="entry name" value="YbbD_head"/>
    <property type="match status" value="1"/>
</dbReference>
<organism evidence="3">
    <name type="scientific">uncultured Gemmatimonadota bacterium</name>
    <dbReference type="NCBI Taxonomy" id="203437"/>
    <lineage>
        <taxon>Bacteria</taxon>
        <taxon>Pseudomonadati</taxon>
        <taxon>Gemmatimonadota</taxon>
        <taxon>environmental samples</taxon>
    </lineage>
</organism>
<name>A0A6J4MZY6_9BACT</name>
<feature type="transmembrane region" description="Helical" evidence="1">
    <location>
        <begin position="22"/>
        <end position="42"/>
    </location>
</feature>
<keyword evidence="1" id="KW-1133">Transmembrane helix</keyword>
<dbReference type="EMBL" id="CADCTV010000966">
    <property type="protein sequence ID" value="CAA9371244.1"/>
    <property type="molecule type" value="Genomic_DNA"/>
</dbReference>
<dbReference type="AlphaFoldDB" id="A0A6J4MZY6"/>
<keyword evidence="1" id="KW-0472">Membrane</keyword>
<keyword evidence="1" id="KW-0812">Transmembrane</keyword>
<sequence length="175" mass="19982">MNRDPSTLGPDPYDPAVRRRNVRTLLIVAVLLIGAGFIPATLKRFQQPEERFEVYHEAADAKAVERGLLPRFVPATATEIHTRHNRDTDQRFVRFTYGDSAQLKAFTAGMRRLPQAEVERVLVPTPGWSRWWPITSRTLSGSQGERLLVWEIASGPDRGYLAVDPRTNHAFFWSR</sequence>
<evidence type="ECO:0000259" key="2">
    <source>
        <dbReference type="Pfam" id="PF26610"/>
    </source>
</evidence>
<dbReference type="InterPro" id="IPR058827">
    <property type="entry name" value="YbbD_head"/>
</dbReference>
<evidence type="ECO:0000256" key="1">
    <source>
        <dbReference type="SAM" id="Phobius"/>
    </source>
</evidence>
<reference evidence="3" key="1">
    <citation type="submission" date="2020-02" db="EMBL/GenBank/DDBJ databases">
        <authorList>
            <person name="Meier V. D."/>
        </authorList>
    </citation>
    <scope>NUCLEOTIDE SEQUENCE</scope>
    <source>
        <strain evidence="3">AVDCRST_MAG89</strain>
    </source>
</reference>
<gene>
    <name evidence="3" type="ORF">AVDCRST_MAG89-4612</name>
</gene>
<accession>A0A6J4MZY6</accession>
<feature type="domain" description="YbbD head" evidence="2">
    <location>
        <begin position="47"/>
        <end position="96"/>
    </location>
</feature>
<protein>
    <recommendedName>
        <fullName evidence="2">YbbD head domain-containing protein</fullName>
    </recommendedName>
</protein>
<evidence type="ECO:0000313" key="3">
    <source>
        <dbReference type="EMBL" id="CAA9371244.1"/>
    </source>
</evidence>